<feature type="domain" description="FAD-binding FR-type" evidence="16">
    <location>
        <begin position="238"/>
        <end position="339"/>
    </location>
</feature>
<evidence type="ECO:0000256" key="12">
    <source>
        <dbReference type="ARBA" id="ARBA00041901"/>
    </source>
</evidence>
<dbReference type="Pfam" id="PF03134">
    <property type="entry name" value="TB2_DP1_HVA22"/>
    <property type="match status" value="1"/>
</dbReference>
<feature type="binding site" evidence="14">
    <location>
        <position position="307"/>
    </location>
    <ligand>
        <name>FAD</name>
        <dbReference type="ChEBI" id="CHEBI:57692"/>
    </ligand>
</feature>
<keyword evidence="18" id="KW-1185">Reference proteome</keyword>
<evidence type="ECO:0000256" key="9">
    <source>
        <dbReference type="ARBA" id="ARBA00023002"/>
    </source>
</evidence>
<reference evidence="17 18" key="1">
    <citation type="journal article" date="2019" name="Sci. Rep.">
        <title>Comparative genomics of chytrid fungi reveal insights into the obligate biotrophic and pathogenic lifestyle of Synchytrium endobioticum.</title>
        <authorList>
            <person name="van de Vossenberg B.T.L.H."/>
            <person name="Warris S."/>
            <person name="Nguyen H.D.T."/>
            <person name="van Gent-Pelzer M.P.E."/>
            <person name="Joly D.L."/>
            <person name="van de Geest H.C."/>
            <person name="Bonants P.J.M."/>
            <person name="Smith D.S."/>
            <person name="Levesque C.A."/>
            <person name="van der Lee T.A.J."/>
        </authorList>
    </citation>
    <scope>NUCLEOTIDE SEQUENCE [LARGE SCALE GENOMIC DNA]</scope>
    <source>
        <strain evidence="17 18">CBS 809.83</strain>
    </source>
</reference>
<feature type="binding site" evidence="14">
    <location>
        <position position="314"/>
    </location>
    <ligand>
        <name>FAD</name>
        <dbReference type="ChEBI" id="CHEBI:57692"/>
    </ligand>
</feature>
<keyword evidence="10" id="KW-0520">NAD</keyword>
<keyword evidence="15" id="KW-1133">Transmembrane helix</keyword>
<comment type="catalytic activity">
    <reaction evidence="13">
        <text>2 Fe(3+)-[Dph3] + NADH = 2 Fe(2+)-[Dph3] + NAD(+) + H(+)</text>
        <dbReference type="Rhea" id="RHEA:71231"/>
        <dbReference type="Rhea" id="RHEA-COMP:18002"/>
        <dbReference type="Rhea" id="RHEA-COMP:18003"/>
        <dbReference type="ChEBI" id="CHEBI:15378"/>
        <dbReference type="ChEBI" id="CHEBI:29033"/>
        <dbReference type="ChEBI" id="CHEBI:29034"/>
        <dbReference type="ChEBI" id="CHEBI:57540"/>
        <dbReference type="ChEBI" id="CHEBI:57945"/>
        <dbReference type="ChEBI" id="CHEBI:83228"/>
    </reaction>
    <physiologicalReaction direction="left-to-right" evidence="13">
        <dbReference type="Rhea" id="RHEA:71232"/>
    </physiologicalReaction>
</comment>
<comment type="similarity">
    <text evidence="4">Belongs to the flavoprotein pyridine nucleotide cytochrome reductase family.</text>
</comment>
<evidence type="ECO:0000259" key="16">
    <source>
        <dbReference type="PROSITE" id="PS51384"/>
    </source>
</evidence>
<dbReference type="InterPro" id="IPR008333">
    <property type="entry name" value="Cbr1-like_FAD-bd_dom"/>
</dbReference>
<feature type="binding site" evidence="14">
    <location>
        <position position="290"/>
    </location>
    <ligand>
        <name>FAD</name>
        <dbReference type="ChEBI" id="CHEBI:57692"/>
    </ligand>
</feature>
<dbReference type="PRINTS" id="PR00371">
    <property type="entry name" value="FPNCR"/>
</dbReference>
<keyword evidence="9" id="KW-0560">Oxidoreductase</keyword>
<dbReference type="SUPFAM" id="SSF52343">
    <property type="entry name" value="Ferredoxin reductase-like, C-terminal NADP-linked domain"/>
    <property type="match status" value="1"/>
</dbReference>
<keyword evidence="7" id="KW-1000">Mitochondrion outer membrane</keyword>
<dbReference type="FunFam" id="3.40.50.80:FF:000009">
    <property type="entry name" value="NADH-cytochrome b5 reductase"/>
    <property type="match status" value="1"/>
</dbReference>
<evidence type="ECO:0000256" key="2">
    <source>
        <dbReference type="ARBA" id="ARBA00004294"/>
    </source>
</evidence>
<evidence type="ECO:0000313" key="17">
    <source>
        <dbReference type="EMBL" id="TPX59737.1"/>
    </source>
</evidence>
<comment type="subcellular location">
    <subcellularLocation>
        <location evidence="2">Mitochondrion outer membrane</location>
    </subcellularLocation>
</comment>
<keyword evidence="15" id="KW-0472">Membrane</keyword>
<feature type="binding site" evidence="14">
    <location>
        <position position="356"/>
    </location>
    <ligand>
        <name>FAD</name>
        <dbReference type="ChEBI" id="CHEBI:57692"/>
    </ligand>
</feature>
<dbReference type="PROSITE" id="PS51384">
    <property type="entry name" value="FAD_FR"/>
    <property type="match status" value="1"/>
</dbReference>
<dbReference type="Pfam" id="PF00970">
    <property type="entry name" value="FAD_binding_6"/>
    <property type="match status" value="1"/>
</dbReference>
<keyword evidence="6 14" id="KW-0285">Flavoprotein</keyword>
<dbReference type="CDD" id="cd06183">
    <property type="entry name" value="cyt_b5_reduct_like"/>
    <property type="match status" value="1"/>
</dbReference>
<feature type="binding site" evidence="14">
    <location>
        <position position="305"/>
    </location>
    <ligand>
        <name>FAD</name>
        <dbReference type="ChEBI" id="CHEBI:57692"/>
    </ligand>
</feature>
<feature type="transmembrane region" description="Helical" evidence="15">
    <location>
        <begin position="39"/>
        <end position="67"/>
    </location>
</feature>
<evidence type="ECO:0000256" key="10">
    <source>
        <dbReference type="ARBA" id="ARBA00023027"/>
    </source>
</evidence>
<comment type="caution">
    <text evidence="17">The sequence shown here is derived from an EMBL/GenBank/DDBJ whole genome shotgun (WGS) entry which is preliminary data.</text>
</comment>
<dbReference type="STRING" id="109895.A0A507E8M5"/>
<keyword evidence="7" id="KW-0496">Mitochondrion</keyword>
<proteinExistence type="inferred from homology"/>
<name>A0A507E8M5_9FUNG</name>
<evidence type="ECO:0000256" key="4">
    <source>
        <dbReference type="ARBA" id="ARBA00006105"/>
    </source>
</evidence>
<dbReference type="GO" id="GO:0090524">
    <property type="term" value="F:cytochrome-b5 reductase activity, acting on NADH"/>
    <property type="evidence" value="ECO:0007669"/>
    <property type="project" value="UniProtKB-EC"/>
</dbReference>
<organism evidence="17 18">
    <name type="scientific">Powellomyces hirtus</name>
    <dbReference type="NCBI Taxonomy" id="109895"/>
    <lineage>
        <taxon>Eukaryota</taxon>
        <taxon>Fungi</taxon>
        <taxon>Fungi incertae sedis</taxon>
        <taxon>Chytridiomycota</taxon>
        <taxon>Chytridiomycota incertae sedis</taxon>
        <taxon>Chytridiomycetes</taxon>
        <taxon>Spizellomycetales</taxon>
        <taxon>Powellomycetaceae</taxon>
        <taxon>Powellomyces</taxon>
    </lineage>
</organism>
<dbReference type="PRINTS" id="PR00406">
    <property type="entry name" value="CYTB5RDTASE"/>
</dbReference>
<evidence type="ECO:0000256" key="3">
    <source>
        <dbReference type="ARBA" id="ARBA00005156"/>
    </source>
</evidence>
<dbReference type="PANTHER" id="PTHR19370">
    <property type="entry name" value="NADH-CYTOCHROME B5 REDUCTASE"/>
    <property type="match status" value="1"/>
</dbReference>
<comment type="cofactor">
    <cofactor evidence="1 14">
        <name>FAD</name>
        <dbReference type="ChEBI" id="CHEBI:57692"/>
    </cofactor>
</comment>
<dbReference type="EC" id="1.6.2.2" evidence="5"/>
<evidence type="ECO:0000313" key="18">
    <source>
        <dbReference type="Proteomes" id="UP000318582"/>
    </source>
</evidence>
<evidence type="ECO:0000256" key="11">
    <source>
        <dbReference type="ARBA" id="ARBA00039438"/>
    </source>
</evidence>
<dbReference type="PANTHER" id="PTHR19370:SF184">
    <property type="entry name" value="NADH-CYTOCHROME B5 REDUCTASE-LIKE"/>
    <property type="match status" value="1"/>
</dbReference>
<dbReference type="EMBL" id="QEAQ01000022">
    <property type="protein sequence ID" value="TPX59737.1"/>
    <property type="molecule type" value="Genomic_DNA"/>
</dbReference>
<dbReference type="AlphaFoldDB" id="A0A507E8M5"/>
<dbReference type="InterPro" id="IPR017938">
    <property type="entry name" value="Riboflavin_synthase-like_b-brl"/>
</dbReference>
<dbReference type="InterPro" id="IPR039261">
    <property type="entry name" value="FNR_nucleotide-bd"/>
</dbReference>
<dbReference type="InterPro" id="IPR001709">
    <property type="entry name" value="Flavoprot_Pyr_Nucl_cyt_Rdtase"/>
</dbReference>
<evidence type="ECO:0000256" key="1">
    <source>
        <dbReference type="ARBA" id="ARBA00001974"/>
    </source>
</evidence>
<dbReference type="InterPro" id="IPR004345">
    <property type="entry name" value="TB2_DP1_HVA22"/>
</dbReference>
<feature type="binding site" evidence="14">
    <location>
        <position position="315"/>
    </location>
    <ligand>
        <name>FAD</name>
        <dbReference type="ChEBI" id="CHEBI:57692"/>
    </ligand>
</feature>
<comment type="pathway">
    <text evidence="3">Protein modification; peptidyl-diphthamide biosynthesis.</text>
</comment>
<dbReference type="Proteomes" id="UP000318582">
    <property type="component" value="Unassembled WGS sequence"/>
</dbReference>
<evidence type="ECO:0000256" key="7">
    <source>
        <dbReference type="ARBA" id="ARBA00022787"/>
    </source>
</evidence>
<dbReference type="InterPro" id="IPR017927">
    <property type="entry name" value="FAD-bd_FR_type"/>
</dbReference>
<feature type="transmembrane region" description="Helical" evidence="15">
    <location>
        <begin position="104"/>
        <end position="124"/>
    </location>
</feature>
<evidence type="ECO:0000256" key="14">
    <source>
        <dbReference type="PIRSR" id="PIRSR601834-1"/>
    </source>
</evidence>
<accession>A0A507E8M5</accession>
<evidence type="ECO:0000256" key="8">
    <source>
        <dbReference type="ARBA" id="ARBA00022827"/>
    </source>
</evidence>
<dbReference type="Gene3D" id="3.40.50.80">
    <property type="entry name" value="Nucleotide-binding domain of ferredoxin-NADP reductase (FNR) module"/>
    <property type="match status" value="1"/>
</dbReference>
<keyword evidence="15" id="KW-0812">Transmembrane</keyword>
<evidence type="ECO:0000256" key="5">
    <source>
        <dbReference type="ARBA" id="ARBA00012011"/>
    </source>
</evidence>
<gene>
    <name evidence="17" type="ORF">PhCBS80983_g02312</name>
</gene>
<dbReference type="GO" id="GO:0005741">
    <property type="term" value="C:mitochondrial outer membrane"/>
    <property type="evidence" value="ECO:0007669"/>
    <property type="project" value="UniProtKB-SubCell"/>
</dbReference>
<dbReference type="InterPro" id="IPR001834">
    <property type="entry name" value="CBR-like"/>
</dbReference>
<dbReference type="Pfam" id="PF00175">
    <property type="entry name" value="NAD_binding_1"/>
    <property type="match status" value="1"/>
</dbReference>
<sequence>MDQLQPYLQQFNNYLGKFRTLKRIEKATGIPKTYFTLAVYFFTSVSVFFNVWAGFTTTALALIYPTYRAFEASYKDDTEALKVWTTYFWFVGLVQLLELKLDTILYYFPFYYVVKVVLLFGMFLPQYFGAKLLHDAVVPVLIPYFKNAEQAHNKTIPRASQILQHRLVLSVPYVANSADTRHFPRRGIHATTLKPEKLAPNQHKLVAVVLLTGAIVVIGDIVYFTYYHEPVAATLTPEDFKKFKLTEVIPLTHDTSLLRFAANLPQADSPAGMPVPSHVVVKDHTCQVARAYSPVTYARGHFDLLVKKYENGSVSRFLHDTPVGEFVEMRGPVVTLPYEPNAVADIGMIAGGTGITPLYQLIKRILRDPEDKTRVSLIFGNRSPADVLLFNELQIMASAKPDRLRVFLTVDSPADPRPNVGKWTGGVGVINRTMLKQHMPPSALGMDAAILVCGPDGLIQHVAGAKPNETDQGPLGGLLKELGYQDRQVFKF</sequence>
<feature type="transmembrane region" description="Helical" evidence="15">
    <location>
        <begin position="205"/>
        <end position="226"/>
    </location>
</feature>
<evidence type="ECO:0000256" key="13">
    <source>
        <dbReference type="ARBA" id="ARBA00049138"/>
    </source>
</evidence>
<protein>
    <recommendedName>
        <fullName evidence="11">NADH-cytochrome b5 reductase 1</fullName>
        <ecNumber evidence="5">1.6.2.2</ecNumber>
    </recommendedName>
    <alternativeName>
        <fullName evidence="12">Microsomal cytochrome b reductase</fullName>
    </alternativeName>
</protein>
<evidence type="ECO:0000256" key="15">
    <source>
        <dbReference type="SAM" id="Phobius"/>
    </source>
</evidence>
<dbReference type="SUPFAM" id="SSF63380">
    <property type="entry name" value="Riboflavin synthase domain-like"/>
    <property type="match status" value="1"/>
</dbReference>
<dbReference type="Gene3D" id="2.40.30.10">
    <property type="entry name" value="Translation factors"/>
    <property type="match status" value="1"/>
</dbReference>
<feature type="binding site" evidence="14">
    <location>
        <position position="292"/>
    </location>
    <ligand>
        <name>FAD</name>
        <dbReference type="ChEBI" id="CHEBI:57692"/>
    </ligand>
</feature>
<keyword evidence="8 14" id="KW-0274">FAD</keyword>
<dbReference type="InterPro" id="IPR001433">
    <property type="entry name" value="OxRdtase_FAD/NAD-bd"/>
</dbReference>
<evidence type="ECO:0000256" key="6">
    <source>
        <dbReference type="ARBA" id="ARBA00022630"/>
    </source>
</evidence>